<accession>A0A8B8DLM0</accession>
<evidence type="ECO:0000313" key="3">
    <source>
        <dbReference type="RefSeq" id="XP_022328484.1"/>
    </source>
</evidence>
<dbReference type="KEGG" id="cvn:111127556"/>
<evidence type="ECO:0000313" key="2">
    <source>
        <dbReference type="Proteomes" id="UP000694844"/>
    </source>
</evidence>
<dbReference type="GeneID" id="111127556"/>
<feature type="compositionally biased region" description="Polar residues" evidence="1">
    <location>
        <begin position="461"/>
        <end position="473"/>
    </location>
</feature>
<feature type="region of interest" description="Disordered" evidence="1">
    <location>
        <begin position="654"/>
        <end position="681"/>
    </location>
</feature>
<dbReference type="OrthoDB" id="5989442at2759"/>
<feature type="compositionally biased region" description="Acidic residues" evidence="1">
    <location>
        <begin position="401"/>
        <end position="411"/>
    </location>
</feature>
<dbReference type="PANTHER" id="PTHR34153">
    <property type="entry name" value="SI:CH211-262H13.3-RELATED-RELATED"/>
    <property type="match status" value="1"/>
</dbReference>
<dbReference type="PANTHER" id="PTHR34153:SF2">
    <property type="entry name" value="SI:CH211-262H13.3-RELATED"/>
    <property type="match status" value="1"/>
</dbReference>
<reference evidence="3" key="1">
    <citation type="submission" date="2025-08" db="UniProtKB">
        <authorList>
            <consortium name="RefSeq"/>
        </authorList>
    </citation>
    <scope>IDENTIFICATION</scope>
    <source>
        <tissue evidence="3">Whole sample</tissue>
    </source>
</reference>
<feature type="region of interest" description="Disordered" evidence="1">
    <location>
        <begin position="376"/>
        <end position="498"/>
    </location>
</feature>
<feature type="compositionally biased region" description="Basic residues" evidence="1">
    <location>
        <begin position="661"/>
        <end position="671"/>
    </location>
</feature>
<organism evidence="2 3">
    <name type="scientific">Crassostrea virginica</name>
    <name type="common">Eastern oyster</name>
    <dbReference type="NCBI Taxonomy" id="6565"/>
    <lineage>
        <taxon>Eukaryota</taxon>
        <taxon>Metazoa</taxon>
        <taxon>Spiralia</taxon>
        <taxon>Lophotrochozoa</taxon>
        <taxon>Mollusca</taxon>
        <taxon>Bivalvia</taxon>
        <taxon>Autobranchia</taxon>
        <taxon>Pteriomorphia</taxon>
        <taxon>Ostreida</taxon>
        <taxon>Ostreoidea</taxon>
        <taxon>Ostreidae</taxon>
        <taxon>Crassostrea</taxon>
    </lineage>
</organism>
<dbReference type="Proteomes" id="UP000694844">
    <property type="component" value="Chromosome 3"/>
</dbReference>
<sequence length="681" mass="76592">MASDTKKRRTETIFNERKYEEGKWLHAILTLCYDMDTKSSIILTPLKIDVCNANTSKGTSFSRAFCDTTQYDEGYMFGDIFGYGITVLTNYEEDESTPTDKPLLLVLQKLLDFLNSSRNINLPNKHSLQSISETELTVLVANHLLGKLGTSSCYLIDKNCCGKKRDNCFCGETSCKMTGEYGDTSIGNVEVWHGSLDILINNDLAVKPLDENPDSPGGKSATEFKLRNDLQRNPQIIAQTIVFSFLQKKRHPERSNFLTPCIGIGSTELIVMLYDSEHDVLLESSTMSDLGVPTCNCLYAVVEFLDENSVSVVHQTWIKGTGENTTCYWPPTSKNISQRVKKGELPDKDRWGTYPIRTFYQTDDFERAVQYCKKAQETSNVESDIDMTARARKKPDRLISDSEEVNTEESENQLKLVKRVQKRQRDFESSSSTEDEAEHEPLTKIVVPKAPIYVAPRERAPQQNTTSPGPSTSKHQEQDLTPKRGRREETATTPRQDTCTCTGNCHTVIVQKLNALEGDVRAIKTAITQIAATGGVGGINSAIAEDLIPNPLNTMNEMKEIIEKMKDETYKKKLVQYFMSQGGYSPSNCIRRMMRKLGTNALWAKFSLKGQKGKESFSDHPVCRIIMKSCVRVFPSTKVAEMEEILIDFLKQAPHKPGGPKYKKPAGKCRRSLSQEDLESE</sequence>
<evidence type="ECO:0000256" key="1">
    <source>
        <dbReference type="SAM" id="MobiDB-lite"/>
    </source>
</evidence>
<name>A0A8B8DLM0_CRAVI</name>
<protein>
    <submittedName>
        <fullName evidence="3">Uncharacterized protein LOC111127556</fullName>
    </submittedName>
</protein>
<gene>
    <name evidence="3" type="primary">LOC111127556</name>
</gene>
<feature type="compositionally biased region" description="Basic and acidic residues" evidence="1">
    <location>
        <begin position="474"/>
        <end position="490"/>
    </location>
</feature>
<dbReference type="AlphaFoldDB" id="A0A8B8DLM0"/>
<dbReference type="RefSeq" id="XP_022328484.1">
    <property type="nucleotide sequence ID" value="XM_022472776.1"/>
</dbReference>
<keyword evidence="2" id="KW-1185">Reference proteome</keyword>
<proteinExistence type="predicted"/>